<comment type="caution">
    <text evidence="11">The sequence shown here is derived from an EMBL/GenBank/DDBJ whole genome shotgun (WGS) entry which is preliminary data.</text>
</comment>
<evidence type="ECO:0000256" key="4">
    <source>
        <dbReference type="ARBA" id="ARBA00022679"/>
    </source>
</evidence>
<dbReference type="GO" id="GO:0016020">
    <property type="term" value="C:membrane"/>
    <property type="evidence" value="ECO:0007669"/>
    <property type="project" value="UniProtKB-SubCell"/>
</dbReference>
<dbReference type="EC" id="2.7.11.1" evidence="2"/>
<evidence type="ECO:0000256" key="10">
    <source>
        <dbReference type="ARBA" id="ARBA00023136"/>
    </source>
</evidence>
<keyword evidence="7" id="KW-0418">Kinase</keyword>
<dbReference type="GO" id="GO:0005524">
    <property type="term" value="F:ATP binding"/>
    <property type="evidence" value="ECO:0007669"/>
    <property type="project" value="UniProtKB-KW"/>
</dbReference>
<dbReference type="Gene3D" id="3.30.200.20">
    <property type="entry name" value="Phosphorylase Kinase, domain 1"/>
    <property type="match status" value="1"/>
</dbReference>
<keyword evidence="8" id="KW-0067">ATP-binding</keyword>
<evidence type="ECO:0000256" key="2">
    <source>
        <dbReference type="ARBA" id="ARBA00012513"/>
    </source>
</evidence>
<keyword evidence="9" id="KW-1133">Transmembrane helix</keyword>
<proteinExistence type="predicted"/>
<name>A0AAE1QTK4_9SOLA</name>
<keyword evidence="5" id="KW-0812">Transmembrane</keyword>
<protein>
    <recommendedName>
        <fullName evidence="2">non-specific serine/threonine protein kinase</fullName>
        <ecNumber evidence="2">2.7.11.1</ecNumber>
    </recommendedName>
</protein>
<evidence type="ECO:0000313" key="12">
    <source>
        <dbReference type="Proteomes" id="UP001291623"/>
    </source>
</evidence>
<evidence type="ECO:0000256" key="5">
    <source>
        <dbReference type="ARBA" id="ARBA00022692"/>
    </source>
</evidence>
<evidence type="ECO:0000256" key="3">
    <source>
        <dbReference type="ARBA" id="ARBA00022553"/>
    </source>
</evidence>
<dbReference type="PANTHER" id="PTHR47984">
    <property type="entry name" value="OS01G0323000 PROTEIN"/>
    <property type="match status" value="1"/>
</dbReference>
<evidence type="ECO:0000256" key="6">
    <source>
        <dbReference type="ARBA" id="ARBA00022741"/>
    </source>
</evidence>
<dbReference type="Proteomes" id="UP001291623">
    <property type="component" value="Unassembled WGS sequence"/>
</dbReference>
<keyword evidence="12" id="KW-1185">Reference proteome</keyword>
<sequence length="112" mass="12659">MKIATVNQVPSIMLTRTIAGHNWEKTRIGAKAYNSHIIGAPSPLIGLPEFSHLGWGHWITLTDLELATGRFSKENILFYRGNLINGTPIAIKKLLNNMDQTEKEFQEKCIQR</sequence>
<evidence type="ECO:0000256" key="7">
    <source>
        <dbReference type="ARBA" id="ARBA00022777"/>
    </source>
</evidence>
<evidence type="ECO:0000313" key="11">
    <source>
        <dbReference type="EMBL" id="KAK4338037.1"/>
    </source>
</evidence>
<dbReference type="PANTHER" id="PTHR47984:SF14">
    <property type="entry name" value="OS01G0323000 PROTEIN"/>
    <property type="match status" value="1"/>
</dbReference>
<evidence type="ECO:0000256" key="1">
    <source>
        <dbReference type="ARBA" id="ARBA00004167"/>
    </source>
</evidence>
<keyword evidence="6" id="KW-0547">Nucleotide-binding</keyword>
<comment type="subcellular location">
    <subcellularLocation>
        <location evidence="1">Membrane</location>
        <topology evidence="1">Single-pass membrane protein</topology>
    </subcellularLocation>
</comment>
<dbReference type="InterPro" id="IPR052232">
    <property type="entry name" value="RLK_Ser/Thr-Kinase"/>
</dbReference>
<reference evidence="11" key="1">
    <citation type="submission" date="2023-12" db="EMBL/GenBank/DDBJ databases">
        <title>Genome assembly of Anisodus tanguticus.</title>
        <authorList>
            <person name="Wang Y.-J."/>
        </authorList>
    </citation>
    <scope>NUCLEOTIDE SEQUENCE</scope>
    <source>
        <strain evidence="11">KB-2021</strain>
        <tissue evidence="11">Leaf</tissue>
    </source>
</reference>
<keyword evidence="3" id="KW-0597">Phosphoprotein</keyword>
<evidence type="ECO:0000256" key="8">
    <source>
        <dbReference type="ARBA" id="ARBA00022840"/>
    </source>
</evidence>
<accession>A0AAE1QTK4</accession>
<gene>
    <name evidence="11" type="ORF">RND71_042524</name>
</gene>
<dbReference type="EMBL" id="JAVYJV010000024">
    <property type="protein sequence ID" value="KAK4338037.1"/>
    <property type="molecule type" value="Genomic_DNA"/>
</dbReference>
<dbReference type="AlphaFoldDB" id="A0AAE1QTK4"/>
<keyword evidence="10" id="KW-0472">Membrane</keyword>
<evidence type="ECO:0000256" key="9">
    <source>
        <dbReference type="ARBA" id="ARBA00022989"/>
    </source>
</evidence>
<dbReference type="GO" id="GO:0004674">
    <property type="term" value="F:protein serine/threonine kinase activity"/>
    <property type="evidence" value="ECO:0007669"/>
    <property type="project" value="UniProtKB-EC"/>
</dbReference>
<keyword evidence="4" id="KW-0808">Transferase</keyword>
<organism evidence="11 12">
    <name type="scientific">Anisodus tanguticus</name>
    <dbReference type="NCBI Taxonomy" id="243964"/>
    <lineage>
        <taxon>Eukaryota</taxon>
        <taxon>Viridiplantae</taxon>
        <taxon>Streptophyta</taxon>
        <taxon>Embryophyta</taxon>
        <taxon>Tracheophyta</taxon>
        <taxon>Spermatophyta</taxon>
        <taxon>Magnoliopsida</taxon>
        <taxon>eudicotyledons</taxon>
        <taxon>Gunneridae</taxon>
        <taxon>Pentapetalae</taxon>
        <taxon>asterids</taxon>
        <taxon>lamiids</taxon>
        <taxon>Solanales</taxon>
        <taxon>Solanaceae</taxon>
        <taxon>Solanoideae</taxon>
        <taxon>Hyoscyameae</taxon>
        <taxon>Anisodus</taxon>
    </lineage>
</organism>